<feature type="coiled-coil region" evidence="1">
    <location>
        <begin position="231"/>
        <end position="258"/>
    </location>
</feature>
<dbReference type="EMBL" id="BPFB01000072">
    <property type="protein sequence ID" value="GIU02705.1"/>
    <property type="molecule type" value="Genomic_DNA"/>
</dbReference>
<keyword evidence="4" id="KW-1185">Reference proteome</keyword>
<feature type="coiled-coil region" evidence="1">
    <location>
        <begin position="131"/>
        <end position="178"/>
    </location>
</feature>
<dbReference type="InterPro" id="IPR050188">
    <property type="entry name" value="RluA_PseudoU_synthase"/>
</dbReference>
<dbReference type="PANTHER" id="PTHR21600">
    <property type="entry name" value="MITOCHONDRIAL RNA PSEUDOURIDINE SYNTHASE"/>
    <property type="match status" value="1"/>
</dbReference>
<dbReference type="Pfam" id="PF00849">
    <property type="entry name" value="PseudoU_synth_2"/>
    <property type="match status" value="1"/>
</dbReference>
<dbReference type="CDD" id="cd02869">
    <property type="entry name" value="PseudoU_synth_RluA_like"/>
    <property type="match status" value="1"/>
</dbReference>
<evidence type="ECO:0000313" key="4">
    <source>
        <dbReference type="Proteomes" id="UP000761574"/>
    </source>
</evidence>
<sequence length="575" mass="64573">MHQAHMHQASQGQALKYQAQHCFTAFKSPIESYQLPERFTFPFYYEPHPLCVLAAEELQAYLSSQTDWQHNFGLSNDTNNVIGKMFGVLLVRNNSGEIGYLAAFSGKLAEQNLIDGFVPPVFDMLTKDSFFHAEQQAINQLTRELTELEASSELLRLRQQLATLMQQADDELEAMRAAIIEGRKARKLTRAQAEAELGPEPLAALNVQLGKESVAEKHQLKAIKLHWDSLIAAMSASLHLLETEIESLKARRAKQSNALQQKLFAQYRFLNQAGELQDLNQIFNDAPHQLPPAGAGECAAPKLLQYAFAQQLTPLAIAEFWWGASPKSEVKQHKQFYGACHGKCQPILSHMLKGIEMDDNPLLNNPAEGKTIDILYQDEAMAVINKPAEFLSVPGKNITDSVYARMKQLFPTATGPLIVHRLDMSTSGLMVIALSKEANRALVQQFIGRTVEKRYVAKLAGSVAGEQGEINLPLRVDLDDRPRQLVCFEHGKQAHTLWQVKARDDKHTWLYLYPQTGRTHQLRVHCAHVDGLNLPIIGDDLYGTKAERLHLHAQKLALNHPTTQARMTFEVEPEF</sequence>
<dbReference type="InterPro" id="IPR006145">
    <property type="entry name" value="PsdUridine_synth_RsuA/RluA"/>
</dbReference>
<proteinExistence type="predicted"/>
<name>A0ABQ4NT77_9GAMM</name>
<protein>
    <submittedName>
        <fullName evidence="3">RNA pseudouridine synthase</fullName>
    </submittedName>
</protein>
<gene>
    <name evidence="3" type="ORF">TUM4630_34890</name>
</gene>
<reference evidence="3 4" key="1">
    <citation type="submission" date="2021-05" db="EMBL/GenBank/DDBJ databases">
        <title>Molecular characterization for Shewanella algae harboring chromosomal blaOXA-55-like strains isolated from clinical and environment sample.</title>
        <authorList>
            <person name="Ohama Y."/>
            <person name="Aoki K."/>
            <person name="Harada S."/>
            <person name="Moriya K."/>
            <person name="Ishii Y."/>
            <person name="Tateda K."/>
        </authorList>
    </citation>
    <scope>NUCLEOTIDE SEQUENCE [LARGE SCALE GENOMIC DNA]</scope>
    <source>
        <strain evidence="3 4">LMG 23746</strain>
    </source>
</reference>
<accession>A0ABQ4NT77</accession>
<evidence type="ECO:0000256" key="1">
    <source>
        <dbReference type="SAM" id="Coils"/>
    </source>
</evidence>
<dbReference type="InterPro" id="IPR006224">
    <property type="entry name" value="PsdUridine_synth_RluA-like_CS"/>
</dbReference>
<dbReference type="PANTHER" id="PTHR21600:SF89">
    <property type="entry name" value="RIBOSOMAL LARGE SUBUNIT PSEUDOURIDINE SYNTHASE A"/>
    <property type="match status" value="1"/>
</dbReference>
<dbReference type="Gene3D" id="3.30.2350.10">
    <property type="entry name" value="Pseudouridine synthase"/>
    <property type="match status" value="1"/>
</dbReference>
<comment type="caution">
    <text evidence="3">The sequence shown here is derived from an EMBL/GenBank/DDBJ whole genome shotgun (WGS) entry which is preliminary data.</text>
</comment>
<dbReference type="InterPro" id="IPR020103">
    <property type="entry name" value="PsdUridine_synth_cat_dom_sf"/>
</dbReference>
<evidence type="ECO:0000313" key="3">
    <source>
        <dbReference type="EMBL" id="GIU02705.1"/>
    </source>
</evidence>
<organism evidence="3 4">
    <name type="scientific">Shewanella algidipiscicola</name>
    <dbReference type="NCBI Taxonomy" id="614070"/>
    <lineage>
        <taxon>Bacteria</taxon>
        <taxon>Pseudomonadati</taxon>
        <taxon>Pseudomonadota</taxon>
        <taxon>Gammaproteobacteria</taxon>
        <taxon>Alteromonadales</taxon>
        <taxon>Shewanellaceae</taxon>
        <taxon>Shewanella</taxon>
    </lineage>
</organism>
<dbReference type="SUPFAM" id="SSF55120">
    <property type="entry name" value="Pseudouridine synthase"/>
    <property type="match status" value="1"/>
</dbReference>
<feature type="domain" description="Pseudouridine synthase RsuA/RluA-like" evidence="2">
    <location>
        <begin position="382"/>
        <end position="528"/>
    </location>
</feature>
<dbReference type="Proteomes" id="UP000761574">
    <property type="component" value="Unassembled WGS sequence"/>
</dbReference>
<dbReference type="PROSITE" id="PS01129">
    <property type="entry name" value="PSI_RLU"/>
    <property type="match status" value="1"/>
</dbReference>
<keyword evidence="1" id="KW-0175">Coiled coil</keyword>
<evidence type="ECO:0000259" key="2">
    <source>
        <dbReference type="Pfam" id="PF00849"/>
    </source>
</evidence>